<dbReference type="EMBL" id="VZUL01000002">
    <property type="protein sequence ID" value="KAB1088772.1"/>
    <property type="molecule type" value="Genomic_DNA"/>
</dbReference>
<feature type="compositionally biased region" description="Polar residues" evidence="1">
    <location>
        <begin position="1"/>
        <end position="27"/>
    </location>
</feature>
<name>A0A6A1TW05_NEOGA</name>
<evidence type="ECO:0000313" key="2">
    <source>
        <dbReference type="EMBL" id="KAB1088772.1"/>
    </source>
</evidence>
<comment type="caution">
    <text evidence="2">The sequence shown here is derived from an EMBL/GenBank/DDBJ whole genome shotgun (WGS) entry which is preliminary data.</text>
</comment>
<accession>A0A6A1TW05</accession>
<dbReference type="AlphaFoldDB" id="A0A6A1TW05"/>
<dbReference type="Proteomes" id="UP000386575">
    <property type="component" value="Unassembled WGS sequence"/>
</dbReference>
<gene>
    <name evidence="2" type="ORF">F4V91_21755</name>
</gene>
<evidence type="ECO:0000256" key="1">
    <source>
        <dbReference type="SAM" id="MobiDB-lite"/>
    </source>
</evidence>
<sequence>MTRSKNLLNTFANGKTPTCAPANSTSLPPHCRLSKLRSGRVFPLSSKPRPKRRRKPSDVSGRRSLPGWPGTRNSATSTAASPSPETRRDRKRAKKWVSRSQSPVQPAMSAGKC</sequence>
<feature type="region of interest" description="Disordered" evidence="1">
    <location>
        <begin position="1"/>
        <end position="113"/>
    </location>
</feature>
<organism evidence="2 3">
    <name type="scientific">Neorhizobium galegae</name>
    <name type="common">Rhizobium galegae</name>
    <dbReference type="NCBI Taxonomy" id="399"/>
    <lineage>
        <taxon>Bacteria</taxon>
        <taxon>Pseudomonadati</taxon>
        <taxon>Pseudomonadota</taxon>
        <taxon>Alphaproteobacteria</taxon>
        <taxon>Hyphomicrobiales</taxon>
        <taxon>Rhizobiaceae</taxon>
        <taxon>Rhizobium/Agrobacterium group</taxon>
        <taxon>Neorhizobium</taxon>
    </lineage>
</organism>
<proteinExistence type="predicted"/>
<evidence type="ECO:0000313" key="3">
    <source>
        <dbReference type="Proteomes" id="UP000386575"/>
    </source>
</evidence>
<protein>
    <submittedName>
        <fullName evidence="2">Uncharacterized protein</fullName>
    </submittedName>
</protein>
<reference evidence="2 3" key="1">
    <citation type="submission" date="2019-09" db="EMBL/GenBank/DDBJ databases">
        <title>Genome sequencing of Ng87 strain.</title>
        <authorList>
            <person name="Karasev E.S."/>
            <person name="Andronov E."/>
        </authorList>
    </citation>
    <scope>NUCLEOTIDE SEQUENCE [LARGE SCALE GENOMIC DNA]</scope>
    <source>
        <strain evidence="2 3">Ng87</strain>
    </source>
</reference>
<feature type="compositionally biased region" description="Low complexity" evidence="1">
    <location>
        <begin position="74"/>
        <end position="84"/>
    </location>
</feature>